<dbReference type="InterPro" id="IPR036388">
    <property type="entry name" value="WH-like_DNA-bd_sf"/>
</dbReference>
<evidence type="ECO:0000256" key="3">
    <source>
        <dbReference type="ARBA" id="ARBA00023125"/>
    </source>
</evidence>
<dbReference type="InterPro" id="IPR000847">
    <property type="entry name" value="LysR_HTH_N"/>
</dbReference>
<keyword evidence="2" id="KW-0805">Transcription regulation</keyword>
<evidence type="ECO:0000256" key="2">
    <source>
        <dbReference type="ARBA" id="ARBA00023015"/>
    </source>
</evidence>
<dbReference type="PROSITE" id="PS50931">
    <property type="entry name" value="HTH_LYSR"/>
    <property type="match status" value="1"/>
</dbReference>
<dbReference type="Gene3D" id="1.10.10.10">
    <property type="entry name" value="Winged helix-like DNA-binding domain superfamily/Winged helix DNA-binding domain"/>
    <property type="match status" value="1"/>
</dbReference>
<accession>A0ABN1I9Q3</accession>
<dbReference type="InterPro" id="IPR005119">
    <property type="entry name" value="LysR_subst-bd"/>
</dbReference>
<evidence type="ECO:0000313" key="7">
    <source>
        <dbReference type="Proteomes" id="UP001499915"/>
    </source>
</evidence>
<dbReference type="Gene3D" id="3.40.190.290">
    <property type="match status" value="1"/>
</dbReference>
<dbReference type="InterPro" id="IPR036390">
    <property type="entry name" value="WH_DNA-bd_sf"/>
</dbReference>
<evidence type="ECO:0000313" key="6">
    <source>
        <dbReference type="EMBL" id="GAA0700209.1"/>
    </source>
</evidence>
<comment type="caution">
    <text evidence="6">The sequence shown here is derived from an EMBL/GenBank/DDBJ whole genome shotgun (WGS) entry which is preliminary data.</text>
</comment>
<keyword evidence="7" id="KW-1185">Reference proteome</keyword>
<keyword evidence="4" id="KW-0804">Transcription</keyword>
<dbReference type="InterPro" id="IPR058163">
    <property type="entry name" value="LysR-type_TF_proteobact-type"/>
</dbReference>
<keyword evidence="3" id="KW-0238">DNA-binding</keyword>
<proteinExistence type="inferred from homology"/>
<gene>
    <name evidence="6" type="ORF">GCM10009104_31400</name>
</gene>
<evidence type="ECO:0000256" key="1">
    <source>
        <dbReference type="ARBA" id="ARBA00009437"/>
    </source>
</evidence>
<dbReference type="Pfam" id="PF00126">
    <property type="entry name" value="HTH_1"/>
    <property type="match status" value="1"/>
</dbReference>
<name>A0ABN1I9Q3_9GAMM</name>
<evidence type="ECO:0000256" key="4">
    <source>
        <dbReference type="ARBA" id="ARBA00023163"/>
    </source>
</evidence>
<dbReference type="Proteomes" id="UP001499915">
    <property type="component" value="Unassembled WGS sequence"/>
</dbReference>
<evidence type="ECO:0000259" key="5">
    <source>
        <dbReference type="PROSITE" id="PS50931"/>
    </source>
</evidence>
<dbReference type="Pfam" id="PF03466">
    <property type="entry name" value="LysR_substrate"/>
    <property type="match status" value="1"/>
</dbReference>
<dbReference type="PANTHER" id="PTHR30537">
    <property type="entry name" value="HTH-TYPE TRANSCRIPTIONAL REGULATOR"/>
    <property type="match status" value="1"/>
</dbReference>
<dbReference type="SUPFAM" id="SSF53850">
    <property type="entry name" value="Periplasmic binding protein-like II"/>
    <property type="match status" value="1"/>
</dbReference>
<organism evidence="6 7">
    <name type="scientific">Marinobacterium maritimum</name>
    <dbReference type="NCBI Taxonomy" id="500162"/>
    <lineage>
        <taxon>Bacteria</taxon>
        <taxon>Pseudomonadati</taxon>
        <taxon>Pseudomonadota</taxon>
        <taxon>Gammaproteobacteria</taxon>
        <taxon>Oceanospirillales</taxon>
        <taxon>Oceanospirillaceae</taxon>
        <taxon>Marinobacterium</taxon>
    </lineage>
</organism>
<reference evidence="6 7" key="1">
    <citation type="journal article" date="2019" name="Int. J. Syst. Evol. Microbiol.">
        <title>The Global Catalogue of Microorganisms (GCM) 10K type strain sequencing project: providing services to taxonomists for standard genome sequencing and annotation.</title>
        <authorList>
            <consortium name="The Broad Institute Genomics Platform"/>
            <consortium name="The Broad Institute Genome Sequencing Center for Infectious Disease"/>
            <person name="Wu L."/>
            <person name="Ma J."/>
        </authorList>
    </citation>
    <scope>NUCLEOTIDE SEQUENCE [LARGE SCALE GENOMIC DNA]</scope>
    <source>
        <strain evidence="6 7">JCM 15134</strain>
    </source>
</reference>
<protein>
    <submittedName>
        <fullName evidence="6">LysR substrate-binding domain-containing protein</fullName>
    </submittedName>
</protein>
<dbReference type="PANTHER" id="PTHR30537:SF5">
    <property type="entry name" value="HTH-TYPE TRANSCRIPTIONAL ACTIVATOR TTDR-RELATED"/>
    <property type="match status" value="1"/>
</dbReference>
<sequence length="306" mass="34711">MGLQNVDKLPALEDIKVFVTAARFMSFARTSEQLMVSPAYISKRIKLLEENLGFTLFYRSARSISLTPEGEIVLRTGVQMLQELDSMKDELLACRQETRGMLRISCSTGFGTEFLNPFILSLRDSYPLLGIDLQLVDRSVDIVTENVDLDICLGGNIPEQYIARKLARNYRVFCASPSYLEQHGWPDHPRDLEHAHACISIRERNHNPASWKIERGGEKLTVAPNSQLSVNNGNVAKQWCLNGEGILLRSIWSIRKELGEGRLVHVLPEWQQPADVYAVYSRQTGTSANLRVFIEQLELYLKQNMA</sequence>
<comment type="similarity">
    <text evidence="1">Belongs to the LysR transcriptional regulatory family.</text>
</comment>
<dbReference type="EMBL" id="BAAAET010000005">
    <property type="protein sequence ID" value="GAA0700209.1"/>
    <property type="molecule type" value="Genomic_DNA"/>
</dbReference>
<feature type="domain" description="HTH lysR-type" evidence="5">
    <location>
        <begin position="10"/>
        <end position="67"/>
    </location>
</feature>
<dbReference type="SUPFAM" id="SSF46785">
    <property type="entry name" value="Winged helix' DNA-binding domain"/>
    <property type="match status" value="1"/>
</dbReference>